<protein>
    <submittedName>
        <fullName evidence="2">Uncharacterized protein</fullName>
    </submittedName>
</protein>
<evidence type="ECO:0000313" key="3">
    <source>
        <dbReference type="Proteomes" id="UP000800035"/>
    </source>
</evidence>
<dbReference type="AlphaFoldDB" id="A0A6A5TTL3"/>
<organism evidence="2 3">
    <name type="scientific">Byssothecium circinans</name>
    <dbReference type="NCBI Taxonomy" id="147558"/>
    <lineage>
        <taxon>Eukaryota</taxon>
        <taxon>Fungi</taxon>
        <taxon>Dikarya</taxon>
        <taxon>Ascomycota</taxon>
        <taxon>Pezizomycotina</taxon>
        <taxon>Dothideomycetes</taxon>
        <taxon>Pleosporomycetidae</taxon>
        <taxon>Pleosporales</taxon>
        <taxon>Massarineae</taxon>
        <taxon>Massarinaceae</taxon>
        <taxon>Byssothecium</taxon>
    </lineage>
</organism>
<accession>A0A6A5TTL3</accession>
<keyword evidence="1" id="KW-1133">Transmembrane helix</keyword>
<keyword evidence="3" id="KW-1185">Reference proteome</keyword>
<evidence type="ECO:0000313" key="2">
    <source>
        <dbReference type="EMBL" id="KAF1955330.1"/>
    </source>
</evidence>
<proteinExistence type="predicted"/>
<feature type="transmembrane region" description="Helical" evidence="1">
    <location>
        <begin position="46"/>
        <end position="64"/>
    </location>
</feature>
<dbReference type="EMBL" id="ML976995">
    <property type="protein sequence ID" value="KAF1955330.1"/>
    <property type="molecule type" value="Genomic_DNA"/>
</dbReference>
<reference evidence="2" key="1">
    <citation type="journal article" date="2020" name="Stud. Mycol.">
        <title>101 Dothideomycetes genomes: a test case for predicting lifestyles and emergence of pathogens.</title>
        <authorList>
            <person name="Haridas S."/>
            <person name="Albert R."/>
            <person name="Binder M."/>
            <person name="Bloem J."/>
            <person name="Labutti K."/>
            <person name="Salamov A."/>
            <person name="Andreopoulos B."/>
            <person name="Baker S."/>
            <person name="Barry K."/>
            <person name="Bills G."/>
            <person name="Bluhm B."/>
            <person name="Cannon C."/>
            <person name="Castanera R."/>
            <person name="Culley D."/>
            <person name="Daum C."/>
            <person name="Ezra D."/>
            <person name="Gonzalez J."/>
            <person name="Henrissat B."/>
            <person name="Kuo A."/>
            <person name="Liang C."/>
            <person name="Lipzen A."/>
            <person name="Lutzoni F."/>
            <person name="Magnuson J."/>
            <person name="Mondo S."/>
            <person name="Nolan M."/>
            <person name="Ohm R."/>
            <person name="Pangilinan J."/>
            <person name="Park H.-J."/>
            <person name="Ramirez L."/>
            <person name="Alfaro M."/>
            <person name="Sun H."/>
            <person name="Tritt A."/>
            <person name="Yoshinaga Y."/>
            <person name="Zwiers L.-H."/>
            <person name="Turgeon B."/>
            <person name="Goodwin S."/>
            <person name="Spatafora J."/>
            <person name="Crous P."/>
            <person name="Grigoriev I."/>
        </authorList>
    </citation>
    <scope>NUCLEOTIDE SEQUENCE</scope>
    <source>
        <strain evidence="2">CBS 675.92</strain>
    </source>
</reference>
<sequence>MHLSVLVEVASSSVLDMSSRFHDIILAQSMAAFDTAGFLAMRFFEGLVQVFGVAAGYVCVGVNYNKHIQMFIQMPFR</sequence>
<gene>
    <name evidence="2" type="ORF">CC80DRAFT_91864</name>
</gene>
<evidence type="ECO:0000256" key="1">
    <source>
        <dbReference type="SAM" id="Phobius"/>
    </source>
</evidence>
<dbReference type="Proteomes" id="UP000800035">
    <property type="component" value="Unassembled WGS sequence"/>
</dbReference>
<keyword evidence="1" id="KW-0812">Transmembrane</keyword>
<name>A0A6A5TTL3_9PLEO</name>
<keyword evidence="1" id="KW-0472">Membrane</keyword>